<accession>A0ABV9KU91</accession>
<reference evidence="2" key="1">
    <citation type="journal article" date="2019" name="Int. J. Syst. Evol. Microbiol.">
        <title>The Global Catalogue of Microorganisms (GCM) 10K type strain sequencing project: providing services to taxonomists for standard genome sequencing and annotation.</title>
        <authorList>
            <consortium name="The Broad Institute Genomics Platform"/>
            <consortium name="The Broad Institute Genome Sequencing Center for Infectious Disease"/>
            <person name="Wu L."/>
            <person name="Ma J."/>
        </authorList>
    </citation>
    <scope>NUCLEOTIDE SEQUENCE [LARGE SCALE GENOMIC DNA]</scope>
    <source>
        <strain evidence="2">CCUG 66188</strain>
    </source>
</reference>
<dbReference type="EMBL" id="JBHSGN010000058">
    <property type="protein sequence ID" value="MFC4673528.1"/>
    <property type="molecule type" value="Genomic_DNA"/>
</dbReference>
<name>A0ABV9KU91_9BACT</name>
<sequence>MTMAKKELCVRLIVDECHVNMAASMLGLTLSPEEQDKKFYNRDEPLAVDVSEMSDGDKESEMGMTMAFTLFVIAKDAEKEEDNG</sequence>
<proteinExistence type="predicted"/>
<dbReference type="RefSeq" id="WP_379994889.1">
    <property type="nucleotide sequence ID" value="NZ_JBHSGN010000058.1"/>
</dbReference>
<protein>
    <submittedName>
        <fullName evidence="1">Uncharacterized protein</fullName>
    </submittedName>
</protein>
<gene>
    <name evidence="1" type="ORF">ACFO6W_07475</name>
</gene>
<evidence type="ECO:0000313" key="2">
    <source>
        <dbReference type="Proteomes" id="UP001596023"/>
    </source>
</evidence>
<comment type="caution">
    <text evidence="1">The sequence shown here is derived from an EMBL/GenBank/DDBJ whole genome shotgun (WGS) entry which is preliminary data.</text>
</comment>
<organism evidence="1 2">
    <name type="scientific">Dysgonomonas termitidis</name>
    <dbReference type="NCBI Taxonomy" id="1516126"/>
    <lineage>
        <taxon>Bacteria</taxon>
        <taxon>Pseudomonadati</taxon>
        <taxon>Bacteroidota</taxon>
        <taxon>Bacteroidia</taxon>
        <taxon>Bacteroidales</taxon>
        <taxon>Dysgonomonadaceae</taxon>
        <taxon>Dysgonomonas</taxon>
    </lineage>
</organism>
<evidence type="ECO:0000313" key="1">
    <source>
        <dbReference type="EMBL" id="MFC4673528.1"/>
    </source>
</evidence>
<dbReference type="Proteomes" id="UP001596023">
    <property type="component" value="Unassembled WGS sequence"/>
</dbReference>
<keyword evidence="2" id="KW-1185">Reference proteome</keyword>